<accession>A0AAV4PQ40</accession>
<reference evidence="1 2" key="1">
    <citation type="submission" date="2021-06" db="EMBL/GenBank/DDBJ databases">
        <title>Caerostris extrusa draft genome.</title>
        <authorList>
            <person name="Kono N."/>
            <person name="Arakawa K."/>
        </authorList>
    </citation>
    <scope>NUCLEOTIDE SEQUENCE [LARGE SCALE GENOMIC DNA]</scope>
</reference>
<evidence type="ECO:0000313" key="1">
    <source>
        <dbReference type="EMBL" id="GIX99166.1"/>
    </source>
</evidence>
<organism evidence="1 2">
    <name type="scientific">Caerostris extrusa</name>
    <name type="common">Bark spider</name>
    <name type="synonym">Caerostris bankana</name>
    <dbReference type="NCBI Taxonomy" id="172846"/>
    <lineage>
        <taxon>Eukaryota</taxon>
        <taxon>Metazoa</taxon>
        <taxon>Ecdysozoa</taxon>
        <taxon>Arthropoda</taxon>
        <taxon>Chelicerata</taxon>
        <taxon>Arachnida</taxon>
        <taxon>Araneae</taxon>
        <taxon>Araneomorphae</taxon>
        <taxon>Entelegynae</taxon>
        <taxon>Araneoidea</taxon>
        <taxon>Araneidae</taxon>
        <taxon>Caerostris</taxon>
    </lineage>
</organism>
<dbReference type="Proteomes" id="UP001054945">
    <property type="component" value="Unassembled WGS sequence"/>
</dbReference>
<evidence type="ECO:0000313" key="2">
    <source>
        <dbReference type="Proteomes" id="UP001054945"/>
    </source>
</evidence>
<proteinExistence type="predicted"/>
<comment type="caution">
    <text evidence="1">The sequence shown here is derived from an EMBL/GenBank/DDBJ whole genome shotgun (WGS) entry which is preliminary data.</text>
</comment>
<keyword evidence="2" id="KW-1185">Reference proteome</keyword>
<protein>
    <submittedName>
        <fullName evidence="1">PH domain-containing protein</fullName>
    </submittedName>
</protein>
<sequence length="92" mass="10617">MACFPEDDYEPEKELNSCLSVCGKESISFLQTEQIFITQLNELHKLISLPVLKEKISNSDSFIQNLKEIIVYHQSIHSGIISGKKFSNLYWH</sequence>
<gene>
    <name evidence="1" type="primary">AVEN_32163_1</name>
    <name evidence="1" type="ORF">CEXT_261441</name>
</gene>
<dbReference type="EMBL" id="BPLR01005011">
    <property type="protein sequence ID" value="GIX99166.1"/>
    <property type="molecule type" value="Genomic_DNA"/>
</dbReference>
<dbReference type="AlphaFoldDB" id="A0AAV4PQ40"/>
<name>A0AAV4PQ40_CAEEX</name>